<proteinExistence type="predicted"/>
<accession>A0ABY5MD56</accession>
<keyword evidence="2" id="KW-1185">Reference proteome</keyword>
<gene>
    <name evidence="1" type="ORF">NQV15_04660</name>
</gene>
<sequence>MTLTRDEAAAKARHVLAATEVEPFTHDELEGDAVCGGFAFTAGDRGAVIGYDGGYQTSMLELAGETMETLVMGWLVEQRHRHGVPDEAPARPTHPCPICGQPTPHQDRYPASVCRECESRAADRDGRRIVAFNEDLGGGLIVFYAESPAGRQSEIAEDVLVTRRCWIDGIECSINDARFGGVVVQRLEDSAG</sequence>
<organism evidence="1 2">
    <name type="scientific">Aeromicrobium wangtongii</name>
    <dbReference type="NCBI Taxonomy" id="2969247"/>
    <lineage>
        <taxon>Bacteria</taxon>
        <taxon>Bacillati</taxon>
        <taxon>Actinomycetota</taxon>
        <taxon>Actinomycetes</taxon>
        <taxon>Propionibacteriales</taxon>
        <taxon>Nocardioidaceae</taxon>
        <taxon>Aeromicrobium</taxon>
    </lineage>
</organism>
<name>A0ABY5MD56_9ACTN</name>
<evidence type="ECO:0000313" key="2">
    <source>
        <dbReference type="Proteomes" id="UP001316184"/>
    </source>
</evidence>
<dbReference type="EMBL" id="CP102173">
    <property type="protein sequence ID" value="UUP14608.1"/>
    <property type="molecule type" value="Genomic_DNA"/>
</dbReference>
<protein>
    <submittedName>
        <fullName evidence="1">Uncharacterized protein</fullName>
    </submittedName>
</protein>
<reference evidence="1 2" key="1">
    <citation type="submission" date="2022-08" db="EMBL/GenBank/DDBJ databases">
        <title>novel species in genus Aeromicrobium.</title>
        <authorList>
            <person name="Ye L."/>
        </authorList>
    </citation>
    <scope>NUCLEOTIDE SEQUENCE [LARGE SCALE GENOMIC DNA]</scope>
    <source>
        <strain evidence="2">zg-Y1379</strain>
    </source>
</reference>
<dbReference type="Proteomes" id="UP001316184">
    <property type="component" value="Chromosome"/>
</dbReference>
<dbReference type="RefSeq" id="WP_232398440.1">
    <property type="nucleotide sequence ID" value="NZ_CP102173.1"/>
</dbReference>
<evidence type="ECO:0000313" key="1">
    <source>
        <dbReference type="EMBL" id="UUP14608.1"/>
    </source>
</evidence>